<accession>A0A841Q4N7</accession>
<dbReference type="AlphaFoldDB" id="A0A841Q4N7"/>
<reference evidence="1 2" key="1">
    <citation type="submission" date="2020-08" db="EMBL/GenBank/DDBJ databases">
        <title>Genomic Encyclopedia of Type Strains, Phase IV (KMG-IV): sequencing the most valuable type-strain genomes for metagenomic binning, comparative biology and taxonomic classification.</title>
        <authorList>
            <person name="Goeker M."/>
        </authorList>
    </citation>
    <scope>NUCLEOTIDE SEQUENCE [LARGE SCALE GENOMIC DNA]</scope>
    <source>
        <strain evidence="1 2">DSM 19612</strain>
    </source>
</reference>
<dbReference type="RefSeq" id="WP_174495596.1">
    <property type="nucleotide sequence ID" value="NZ_CADDWK010000004.1"/>
</dbReference>
<comment type="caution">
    <text evidence="1">The sequence shown here is derived from an EMBL/GenBank/DDBJ whole genome shotgun (WGS) entry which is preliminary data.</text>
</comment>
<proteinExistence type="predicted"/>
<keyword evidence="2" id="KW-1185">Reference proteome</keyword>
<dbReference type="Proteomes" id="UP000581688">
    <property type="component" value="Unassembled WGS sequence"/>
</dbReference>
<gene>
    <name evidence="1" type="ORF">HNQ94_001758</name>
</gene>
<organism evidence="1 2">
    <name type="scientific">Salirhabdus euzebyi</name>
    <dbReference type="NCBI Taxonomy" id="394506"/>
    <lineage>
        <taxon>Bacteria</taxon>
        <taxon>Bacillati</taxon>
        <taxon>Bacillota</taxon>
        <taxon>Bacilli</taxon>
        <taxon>Bacillales</taxon>
        <taxon>Bacillaceae</taxon>
        <taxon>Salirhabdus</taxon>
    </lineage>
</organism>
<name>A0A841Q4N7_9BACI</name>
<dbReference type="EMBL" id="JACHGH010000004">
    <property type="protein sequence ID" value="MBB6453310.1"/>
    <property type="molecule type" value="Genomic_DNA"/>
</dbReference>
<evidence type="ECO:0000313" key="2">
    <source>
        <dbReference type="Proteomes" id="UP000581688"/>
    </source>
</evidence>
<evidence type="ECO:0000313" key="1">
    <source>
        <dbReference type="EMBL" id="MBB6453310.1"/>
    </source>
</evidence>
<sequence>MKKWIVILATLLIAILGFLWWQQHPQDKEFMKSLMLHQPVDKTEIDAMHMWVQGEDPQRIPLDENIQLIDSFNEYEASRVSEEKAPQAEAQIMFNLQSGYTIILNYVDSTIYVSRDDVGAGLVEYVLLDDAPLLEASFENSLP</sequence>
<protein>
    <submittedName>
        <fullName evidence="1">Uncharacterized protein</fullName>
    </submittedName>
</protein>